<feature type="non-terminal residue" evidence="1">
    <location>
        <position position="1"/>
    </location>
</feature>
<protein>
    <submittedName>
        <fullName evidence="1">Uncharacterized protein</fullName>
    </submittedName>
</protein>
<dbReference type="EMBL" id="JASOIH010000438">
    <property type="protein sequence ID" value="MDK6900713.1"/>
    <property type="molecule type" value="Genomic_DNA"/>
</dbReference>
<evidence type="ECO:0000313" key="1">
    <source>
        <dbReference type="EMBL" id="MDK6900713.1"/>
    </source>
</evidence>
<sequence length="87" mass="9164">LWNSVSNWASGIWDSITGFFGIHSPSRKMAWAGRMLVEGLAGSIRTDGNEAVTAATGLARDTMDAFADLEDGLSVPIEAVADLQVPA</sequence>
<gene>
    <name evidence="1" type="ORF">QP229_12205</name>
</gene>
<reference evidence="1" key="1">
    <citation type="submission" date="2023-05" db="EMBL/GenBank/DDBJ databases">
        <title>Cataloging the Phylogenetic Diversity of Human Bladder Bacteria.</title>
        <authorList>
            <person name="Du J."/>
        </authorList>
    </citation>
    <scope>NUCLEOTIDE SEQUENCE</scope>
    <source>
        <strain evidence="1">UMB8703</strain>
    </source>
</reference>
<name>A0AAW6XSU4_STRAG</name>
<dbReference type="Proteomes" id="UP001230629">
    <property type="component" value="Unassembled WGS sequence"/>
</dbReference>
<feature type="non-terminal residue" evidence="1">
    <location>
        <position position="87"/>
    </location>
</feature>
<organism evidence="1 2">
    <name type="scientific">Streptococcus agalactiae</name>
    <dbReference type="NCBI Taxonomy" id="1311"/>
    <lineage>
        <taxon>Bacteria</taxon>
        <taxon>Bacillati</taxon>
        <taxon>Bacillota</taxon>
        <taxon>Bacilli</taxon>
        <taxon>Lactobacillales</taxon>
        <taxon>Streptococcaceae</taxon>
        <taxon>Streptococcus</taxon>
    </lineage>
</organism>
<comment type="caution">
    <text evidence="1">The sequence shown here is derived from an EMBL/GenBank/DDBJ whole genome shotgun (WGS) entry which is preliminary data.</text>
</comment>
<proteinExistence type="predicted"/>
<accession>A0AAW6XSU4</accession>
<evidence type="ECO:0000313" key="2">
    <source>
        <dbReference type="Proteomes" id="UP001230629"/>
    </source>
</evidence>
<dbReference type="AlphaFoldDB" id="A0AAW6XSU4"/>